<keyword evidence="5 8" id="KW-0812">Transmembrane</keyword>
<keyword evidence="7 8" id="KW-0472">Membrane</keyword>
<keyword evidence="6 8" id="KW-1133">Transmembrane helix</keyword>
<evidence type="ECO:0000256" key="6">
    <source>
        <dbReference type="ARBA" id="ARBA00022989"/>
    </source>
</evidence>
<gene>
    <name evidence="10" type="ORF">IAB08_01120</name>
</gene>
<evidence type="ECO:0000256" key="3">
    <source>
        <dbReference type="ARBA" id="ARBA00022676"/>
    </source>
</evidence>
<comment type="caution">
    <text evidence="10">The sequence shown here is derived from an EMBL/GenBank/DDBJ whole genome shotgun (WGS) entry which is preliminary data.</text>
</comment>
<feature type="transmembrane region" description="Helical" evidence="8">
    <location>
        <begin position="388"/>
        <end position="406"/>
    </location>
</feature>
<organism evidence="10 11">
    <name type="scientific">Candidatus Pullibacteroides excrementavium</name>
    <dbReference type="NCBI Taxonomy" id="2840905"/>
    <lineage>
        <taxon>Bacteria</taxon>
        <taxon>Pseudomonadati</taxon>
        <taxon>Bacteroidota</taxon>
        <taxon>Bacteroidia</taxon>
        <taxon>Bacteroidales</taxon>
        <taxon>Candidatus Pullibacteroides</taxon>
    </lineage>
</organism>
<evidence type="ECO:0000256" key="8">
    <source>
        <dbReference type="SAM" id="Phobius"/>
    </source>
</evidence>
<dbReference type="InterPro" id="IPR050297">
    <property type="entry name" value="LipidA_mod_glycosyltrf_83"/>
</dbReference>
<dbReference type="GO" id="GO:0009103">
    <property type="term" value="P:lipopolysaccharide biosynthetic process"/>
    <property type="evidence" value="ECO:0007669"/>
    <property type="project" value="UniProtKB-ARBA"/>
</dbReference>
<keyword evidence="4" id="KW-0808">Transferase</keyword>
<dbReference type="Pfam" id="PF02366">
    <property type="entry name" value="PMT"/>
    <property type="match status" value="1"/>
</dbReference>
<evidence type="ECO:0000256" key="2">
    <source>
        <dbReference type="ARBA" id="ARBA00022475"/>
    </source>
</evidence>
<dbReference type="AlphaFoldDB" id="A0A9D9DPV8"/>
<evidence type="ECO:0000256" key="7">
    <source>
        <dbReference type="ARBA" id="ARBA00023136"/>
    </source>
</evidence>
<evidence type="ECO:0000313" key="11">
    <source>
        <dbReference type="Proteomes" id="UP000823612"/>
    </source>
</evidence>
<dbReference type="EMBL" id="JADIMZ010000015">
    <property type="protein sequence ID" value="MBO8431882.1"/>
    <property type="molecule type" value="Genomic_DNA"/>
</dbReference>
<dbReference type="InterPro" id="IPR011990">
    <property type="entry name" value="TPR-like_helical_dom_sf"/>
</dbReference>
<evidence type="ECO:0000256" key="1">
    <source>
        <dbReference type="ARBA" id="ARBA00004651"/>
    </source>
</evidence>
<keyword evidence="3" id="KW-0328">Glycosyltransferase</keyword>
<protein>
    <recommendedName>
        <fullName evidence="9">ArnT-like N-terminal domain-containing protein</fullName>
    </recommendedName>
</protein>
<feature type="transmembrane region" description="Helical" evidence="8">
    <location>
        <begin position="268"/>
        <end position="287"/>
    </location>
</feature>
<evidence type="ECO:0000256" key="5">
    <source>
        <dbReference type="ARBA" id="ARBA00022692"/>
    </source>
</evidence>
<dbReference type="PANTHER" id="PTHR33908:SF11">
    <property type="entry name" value="MEMBRANE PROTEIN"/>
    <property type="match status" value="1"/>
</dbReference>
<dbReference type="GO" id="GO:0016763">
    <property type="term" value="F:pentosyltransferase activity"/>
    <property type="evidence" value="ECO:0007669"/>
    <property type="project" value="TreeGrafter"/>
</dbReference>
<dbReference type="GO" id="GO:0005886">
    <property type="term" value="C:plasma membrane"/>
    <property type="evidence" value="ECO:0007669"/>
    <property type="project" value="UniProtKB-SubCell"/>
</dbReference>
<sequence>MNARLTQWIDGFRRDKTRLVFYLLALLALVLMICGSFDAGMSGDEEIHNTQAAHVYDYYATFGKDSTAAVVTSQYNLPLYGQVVDNFAYALSQWFGIDDVMQARHTVNTICGWLAILFTSLIAYRIAGKKYLPAILTFILFVFSPRFLGHSFNDLKDVNLVTFMAMGLFYITVFLQDFPKVKVSTMIMLAISIGLAMAVRVGGLILIPYLGLFGLLRFWQLSRQKAFAKGTAGKEFWRLVKYGFLTSLGGYVLCVLLWPYAMKAPIEHVFGSLTSMNAFAISIRQLFEGSMQMSSVLPWYYTPKFIFMTIPVAVMVGALVDLVTGWTKERWFWTLFLLFCFVFPVVWIVITKANVYGGWRHSMFCYPTLVALAGLGFYSLYERFRKPVLRWGLGVGLPIVLLLGPIRHVFANHPYEYVYFNELSGGIENAYGRYEMDYYYHSTREGTEWVMAHADTSGLAPGEKIKIATWHPSSVAYYVKQDDTTHFRCVFSRIYQMGNNDWDYAVFTITGMNPEWIKNKEVFPPKNTVHTVDVDGVPICIVLKREDKSDLYGYQAMKAGKIDSAKMFYRKAYAYNPDNEQVLENMANIYLDERKPDSAVFYAARWVDNVPSNATALSLLANAYMMKGDVSGALGVTTQMKKYMPDDINGYWIAANCYLQQHNLQMALNELQALVNIRPIPQAFQLMAQIYQAAGQVQAAQQCMDIASQLR</sequence>
<evidence type="ECO:0000313" key="10">
    <source>
        <dbReference type="EMBL" id="MBO8431882.1"/>
    </source>
</evidence>
<feature type="transmembrane region" description="Helical" evidence="8">
    <location>
        <begin position="187"/>
        <end position="219"/>
    </location>
</feature>
<feature type="transmembrane region" description="Helical" evidence="8">
    <location>
        <begin position="299"/>
        <end position="319"/>
    </location>
</feature>
<comment type="subcellular location">
    <subcellularLocation>
        <location evidence="1">Cell membrane</location>
        <topology evidence="1">Multi-pass membrane protein</topology>
    </subcellularLocation>
</comment>
<accession>A0A9D9DPV8</accession>
<dbReference type="Proteomes" id="UP000823612">
    <property type="component" value="Unassembled WGS sequence"/>
</dbReference>
<dbReference type="GO" id="GO:0000030">
    <property type="term" value="F:mannosyltransferase activity"/>
    <property type="evidence" value="ECO:0007669"/>
    <property type="project" value="InterPro"/>
</dbReference>
<reference evidence="10" key="1">
    <citation type="submission" date="2020-10" db="EMBL/GenBank/DDBJ databases">
        <authorList>
            <person name="Gilroy R."/>
        </authorList>
    </citation>
    <scope>NUCLEOTIDE SEQUENCE</scope>
    <source>
        <strain evidence="10">2889</strain>
    </source>
</reference>
<feature type="transmembrane region" description="Helical" evidence="8">
    <location>
        <begin position="131"/>
        <end position="152"/>
    </location>
</feature>
<reference evidence="10" key="2">
    <citation type="journal article" date="2021" name="PeerJ">
        <title>Extensive microbial diversity within the chicken gut microbiome revealed by metagenomics and culture.</title>
        <authorList>
            <person name="Gilroy R."/>
            <person name="Ravi A."/>
            <person name="Getino M."/>
            <person name="Pursley I."/>
            <person name="Horton D.L."/>
            <person name="Alikhan N.F."/>
            <person name="Baker D."/>
            <person name="Gharbi K."/>
            <person name="Hall N."/>
            <person name="Watson M."/>
            <person name="Adriaenssens E.M."/>
            <person name="Foster-Nyarko E."/>
            <person name="Jarju S."/>
            <person name="Secka A."/>
            <person name="Antonio M."/>
            <person name="Oren A."/>
            <person name="Chaudhuri R.R."/>
            <person name="La Ragione R."/>
            <person name="Hildebrand F."/>
            <person name="Pallen M.J."/>
        </authorList>
    </citation>
    <scope>NUCLEOTIDE SEQUENCE</scope>
    <source>
        <strain evidence="10">2889</strain>
    </source>
</reference>
<keyword evidence="2" id="KW-1003">Cell membrane</keyword>
<dbReference type="Pfam" id="PF14559">
    <property type="entry name" value="TPR_19"/>
    <property type="match status" value="1"/>
</dbReference>
<dbReference type="Gene3D" id="1.25.40.10">
    <property type="entry name" value="Tetratricopeptide repeat domain"/>
    <property type="match status" value="1"/>
</dbReference>
<feature type="domain" description="ArnT-like N-terminal" evidence="9">
    <location>
        <begin position="98"/>
        <end position="240"/>
    </location>
</feature>
<dbReference type="SUPFAM" id="SSF48452">
    <property type="entry name" value="TPR-like"/>
    <property type="match status" value="1"/>
</dbReference>
<feature type="transmembrane region" description="Helical" evidence="8">
    <location>
        <begin position="158"/>
        <end position="175"/>
    </location>
</feature>
<dbReference type="GO" id="GO:0006493">
    <property type="term" value="P:protein O-linked glycosylation"/>
    <property type="evidence" value="ECO:0007669"/>
    <property type="project" value="InterPro"/>
</dbReference>
<proteinExistence type="predicted"/>
<evidence type="ECO:0000259" key="9">
    <source>
        <dbReference type="Pfam" id="PF02366"/>
    </source>
</evidence>
<feature type="transmembrane region" description="Helical" evidence="8">
    <location>
        <begin position="239"/>
        <end position="261"/>
    </location>
</feature>
<feature type="transmembrane region" description="Helical" evidence="8">
    <location>
        <begin position="361"/>
        <end position="381"/>
    </location>
</feature>
<dbReference type="PANTHER" id="PTHR33908">
    <property type="entry name" value="MANNOSYLTRANSFERASE YKCB-RELATED"/>
    <property type="match status" value="1"/>
</dbReference>
<feature type="transmembrane region" description="Helical" evidence="8">
    <location>
        <begin position="331"/>
        <end position="349"/>
    </location>
</feature>
<dbReference type="InterPro" id="IPR003342">
    <property type="entry name" value="ArnT-like_N"/>
</dbReference>
<evidence type="ECO:0000256" key="4">
    <source>
        <dbReference type="ARBA" id="ARBA00022679"/>
    </source>
</evidence>
<name>A0A9D9DPV8_9BACT</name>
<feature type="transmembrane region" description="Helical" evidence="8">
    <location>
        <begin position="105"/>
        <end position="124"/>
    </location>
</feature>
<feature type="transmembrane region" description="Helical" evidence="8">
    <location>
        <begin position="20"/>
        <end position="39"/>
    </location>
</feature>